<organism evidence="2 3">
    <name type="scientific">Undibacterium jejuense</name>
    <dbReference type="NCBI Taxonomy" id="1344949"/>
    <lineage>
        <taxon>Bacteria</taxon>
        <taxon>Pseudomonadati</taxon>
        <taxon>Pseudomonadota</taxon>
        <taxon>Betaproteobacteria</taxon>
        <taxon>Burkholderiales</taxon>
        <taxon>Oxalobacteraceae</taxon>
        <taxon>Undibacterium</taxon>
    </lineage>
</organism>
<sequence>MSESKTETELVVSPLNTVSLYDGNPPALRYELQADRQIDLNKFTDEQKARINQIAASVSFSDTNSLMSFGADAQRELSKHLDQLLEGMRTSEAGRAGEITIALATTLKDLNLPKIKQEVAGQSSLAEQFGKIPFVGEWFSALRALQQNHKKITEHLNAIEQKSQAQLTTLRSTNDKLDRLVQASIDHIKTMELYMAAGQILIKRARLEFEQKRVAVEQSRDVVEIAKLRDFAEQINAFETRVVRMHVAHSQSIVSVPEIRATQTAAMIEMNNVMDSILFDLPALKRAILNVAALSETAKASKATEARRALSRELGGIGSDQLQDAYLKAKNSQGDFAADVAVLAQSADKLLQTIALGHRLDLENADKREKSINDLNALNRKFTEGLLESGNQFVQKISS</sequence>
<dbReference type="Proteomes" id="UP000634011">
    <property type="component" value="Unassembled WGS sequence"/>
</dbReference>
<reference evidence="2" key="1">
    <citation type="submission" date="2020-08" db="EMBL/GenBank/DDBJ databases">
        <title>Novel species isolated from subtropical streams in China.</title>
        <authorList>
            <person name="Lu H."/>
        </authorList>
    </citation>
    <scope>NUCLEOTIDE SEQUENCE</scope>
    <source>
        <strain evidence="2">KACC 12607</strain>
    </source>
</reference>
<dbReference type="RefSeq" id="WP_186911496.1">
    <property type="nucleotide sequence ID" value="NZ_JACOFV010000004.1"/>
</dbReference>
<gene>
    <name evidence="2" type="ORF">H8K32_05565</name>
</gene>
<accession>A0A923HBR9</accession>
<dbReference type="Pfam" id="PF05816">
    <property type="entry name" value="TelA"/>
    <property type="match status" value="1"/>
</dbReference>
<comment type="similarity">
    <text evidence="1">Belongs to the TelA family.</text>
</comment>
<keyword evidence="3" id="KW-1185">Reference proteome</keyword>
<dbReference type="InterPro" id="IPR008863">
    <property type="entry name" value="Toxic_anion-R_TelA"/>
</dbReference>
<name>A0A923HBR9_9BURK</name>
<dbReference type="EMBL" id="JACOFV010000004">
    <property type="protein sequence ID" value="MBC3861562.1"/>
    <property type="molecule type" value="Genomic_DNA"/>
</dbReference>
<protein>
    <submittedName>
        <fullName evidence="2">Toxic anion resistance protein</fullName>
    </submittedName>
</protein>
<evidence type="ECO:0000313" key="3">
    <source>
        <dbReference type="Proteomes" id="UP000634011"/>
    </source>
</evidence>
<dbReference type="PANTHER" id="PTHR38432">
    <property type="entry name" value="TELA-LIKE PROTEIN SAOUHSC_01408"/>
    <property type="match status" value="1"/>
</dbReference>
<evidence type="ECO:0000256" key="1">
    <source>
        <dbReference type="ARBA" id="ARBA00005541"/>
    </source>
</evidence>
<dbReference type="PANTHER" id="PTHR38432:SF1">
    <property type="entry name" value="TELA-LIKE PROTEIN SAOUHSC_01408"/>
    <property type="match status" value="1"/>
</dbReference>
<evidence type="ECO:0000313" key="2">
    <source>
        <dbReference type="EMBL" id="MBC3861562.1"/>
    </source>
</evidence>
<comment type="caution">
    <text evidence="2">The sequence shown here is derived from an EMBL/GenBank/DDBJ whole genome shotgun (WGS) entry which is preliminary data.</text>
</comment>
<dbReference type="AlphaFoldDB" id="A0A923HBR9"/>
<proteinExistence type="inferred from homology"/>